<keyword evidence="1" id="KW-0812">Transmembrane</keyword>
<feature type="domain" description="ABM" evidence="2">
    <location>
        <begin position="46"/>
        <end position="119"/>
    </location>
</feature>
<keyword evidence="1" id="KW-0472">Membrane</keyword>
<dbReference type="EC" id="1.14.-.-" evidence="3"/>
<protein>
    <submittedName>
        <fullName evidence="3">Antibiotic biosynthesis monooxygenase</fullName>
        <ecNumber evidence="3">1.14.-.-</ecNumber>
    </submittedName>
</protein>
<accession>A0ABV4X6Y8</accession>
<evidence type="ECO:0000313" key="4">
    <source>
        <dbReference type="Proteomes" id="UP001576774"/>
    </source>
</evidence>
<dbReference type="GO" id="GO:0004497">
    <property type="term" value="F:monooxygenase activity"/>
    <property type="evidence" value="ECO:0007669"/>
    <property type="project" value="UniProtKB-KW"/>
</dbReference>
<feature type="transmembrane region" description="Helical" evidence="1">
    <location>
        <begin position="156"/>
        <end position="175"/>
    </location>
</feature>
<evidence type="ECO:0000313" key="3">
    <source>
        <dbReference type="EMBL" id="MFB2878544.1"/>
    </source>
</evidence>
<reference evidence="3 4" key="1">
    <citation type="submission" date="2024-09" db="EMBL/GenBank/DDBJ databases">
        <title>Floridaenema gen nov. (Aerosakkonemataceae, Aerosakkonematales ord. nov., Cyanobacteria) from benthic tropical and subtropical fresh waters, with the description of four new species.</title>
        <authorList>
            <person name="Moretto J.A."/>
            <person name="Berthold D.E."/>
            <person name="Lefler F.W."/>
            <person name="Huang I.-S."/>
            <person name="Laughinghouse H. IV."/>
        </authorList>
    </citation>
    <scope>NUCLEOTIDE SEQUENCE [LARGE SCALE GENOMIC DNA]</scope>
    <source>
        <strain evidence="3 4">BLCC-F46</strain>
    </source>
</reference>
<name>A0ABV4X6Y8_9CYAN</name>
<comment type="caution">
    <text evidence="3">The sequence shown here is derived from an EMBL/GenBank/DDBJ whole genome shotgun (WGS) entry which is preliminary data.</text>
</comment>
<dbReference type="Pfam" id="PF03992">
    <property type="entry name" value="ABM"/>
    <property type="match status" value="1"/>
</dbReference>
<keyword evidence="3" id="KW-0560">Oxidoreductase</keyword>
<dbReference type="SUPFAM" id="SSF54909">
    <property type="entry name" value="Dimeric alpha+beta barrel"/>
    <property type="match status" value="1"/>
</dbReference>
<proteinExistence type="predicted"/>
<dbReference type="Proteomes" id="UP001576774">
    <property type="component" value="Unassembled WGS sequence"/>
</dbReference>
<dbReference type="InterPro" id="IPR011008">
    <property type="entry name" value="Dimeric_a/b-barrel"/>
</dbReference>
<evidence type="ECO:0000259" key="2">
    <source>
        <dbReference type="Pfam" id="PF03992"/>
    </source>
</evidence>
<dbReference type="RefSeq" id="WP_413271614.1">
    <property type="nucleotide sequence ID" value="NZ_JBHFNQ010000126.1"/>
</dbReference>
<organism evidence="3 4">
    <name type="scientific">Floridaenema aerugineum BLCC-F46</name>
    <dbReference type="NCBI Taxonomy" id="3153654"/>
    <lineage>
        <taxon>Bacteria</taxon>
        <taxon>Bacillati</taxon>
        <taxon>Cyanobacteriota</taxon>
        <taxon>Cyanophyceae</taxon>
        <taxon>Oscillatoriophycideae</taxon>
        <taxon>Aerosakkonematales</taxon>
        <taxon>Aerosakkonemataceae</taxon>
        <taxon>Floridanema</taxon>
        <taxon>Floridanema aerugineum</taxon>
    </lineage>
</organism>
<dbReference type="EMBL" id="JBHFNQ010000126">
    <property type="protein sequence ID" value="MFB2878544.1"/>
    <property type="molecule type" value="Genomic_DNA"/>
</dbReference>
<gene>
    <name evidence="3" type="ORF">ACE1CC_16965</name>
</gene>
<dbReference type="InterPro" id="IPR007138">
    <property type="entry name" value="ABM_dom"/>
</dbReference>
<evidence type="ECO:0000256" key="1">
    <source>
        <dbReference type="SAM" id="Phobius"/>
    </source>
</evidence>
<dbReference type="Gene3D" id="3.30.70.100">
    <property type="match status" value="1"/>
</dbReference>
<keyword evidence="4" id="KW-1185">Reference proteome</keyword>
<keyword evidence="3" id="KW-0503">Monooxygenase</keyword>
<keyword evidence="1" id="KW-1133">Transmembrane helix</keyword>
<sequence>MLSYIDNNNTPIYLGAETKKLCYPFNLFYLTKESRRGIGLNFRKNFIVIHFLEVPQKETKLFRQDWEEVAKKLKKSSGLNYINLHKVVGKSPEWLIYASWKSQKDCEQARETEEYRYFIDDWGSKESLPIYQVIETTYNSKPNIINFFQKQPLDKVILILAWLGAIVFAVIVLALRN</sequence>